<dbReference type="GO" id="GO:0005829">
    <property type="term" value="C:cytosol"/>
    <property type="evidence" value="ECO:0007669"/>
    <property type="project" value="TreeGrafter"/>
</dbReference>
<evidence type="ECO:0000256" key="4">
    <source>
        <dbReference type="ARBA" id="ARBA00022490"/>
    </source>
</evidence>
<evidence type="ECO:0000313" key="11">
    <source>
        <dbReference type="Proteomes" id="UP000054845"/>
    </source>
</evidence>
<dbReference type="Proteomes" id="UP000054845">
    <property type="component" value="Unassembled WGS sequence"/>
</dbReference>
<name>A0A0P1BNB0_9BASI</name>
<feature type="repeat" description="TPR" evidence="8">
    <location>
        <begin position="539"/>
        <end position="572"/>
    </location>
</feature>
<dbReference type="Pfam" id="PF13181">
    <property type="entry name" value="TPR_8"/>
    <property type="match status" value="2"/>
</dbReference>
<evidence type="ECO:0000313" key="10">
    <source>
        <dbReference type="EMBL" id="CEH18369.1"/>
    </source>
</evidence>
<dbReference type="GO" id="GO:0016560">
    <property type="term" value="P:protein import into peroxisome matrix, docking"/>
    <property type="evidence" value="ECO:0007669"/>
    <property type="project" value="TreeGrafter"/>
</dbReference>
<evidence type="ECO:0000256" key="9">
    <source>
        <dbReference type="SAM" id="MobiDB-lite"/>
    </source>
</evidence>
<feature type="region of interest" description="Disordered" evidence="9">
    <location>
        <begin position="226"/>
        <end position="298"/>
    </location>
</feature>
<feature type="repeat" description="TPR" evidence="8">
    <location>
        <begin position="421"/>
        <end position="454"/>
    </location>
</feature>
<keyword evidence="11" id="KW-1185">Reference proteome</keyword>
<evidence type="ECO:0000256" key="2">
    <source>
        <dbReference type="ARBA" id="ARBA00004496"/>
    </source>
</evidence>
<dbReference type="PANTHER" id="PTHR10130:SF0">
    <property type="entry name" value="GH08708P"/>
    <property type="match status" value="1"/>
</dbReference>
<comment type="similarity">
    <text evidence="3">Belongs to the peroxisomal targeting signal receptor family.</text>
</comment>
<keyword evidence="7" id="KW-0576">Peroxisome</keyword>
<keyword evidence="6 8" id="KW-0802">TPR repeat</keyword>
<dbReference type="PANTHER" id="PTHR10130">
    <property type="entry name" value="PEROXISOMAL TARGETING SIGNAL 1 RECEPTOR PEX5"/>
    <property type="match status" value="1"/>
</dbReference>
<dbReference type="Gene3D" id="1.25.40.10">
    <property type="entry name" value="Tetratricopeptide repeat domain"/>
    <property type="match status" value="1"/>
</dbReference>
<dbReference type="GO" id="GO:0005052">
    <property type="term" value="F:peroxisome matrix targeting signal-1 binding"/>
    <property type="evidence" value="ECO:0007669"/>
    <property type="project" value="TreeGrafter"/>
</dbReference>
<keyword evidence="5" id="KW-0677">Repeat</keyword>
<dbReference type="OrthoDB" id="10006023at2759"/>
<dbReference type="InterPro" id="IPR011990">
    <property type="entry name" value="TPR-like_helical_dom_sf"/>
</dbReference>
<dbReference type="SUPFAM" id="SSF48452">
    <property type="entry name" value="TPR-like"/>
    <property type="match status" value="1"/>
</dbReference>
<protein>
    <submittedName>
        <fullName evidence="10">TPR repeat-containing protein</fullName>
    </submittedName>
</protein>
<feature type="compositionally biased region" description="Polar residues" evidence="9">
    <location>
        <begin position="266"/>
        <end position="296"/>
    </location>
</feature>
<comment type="subcellular location">
    <subcellularLocation>
        <location evidence="2">Cytoplasm</location>
    </subcellularLocation>
    <subcellularLocation>
        <location evidence="1">Peroxisome</location>
    </subcellularLocation>
</comment>
<dbReference type="SMART" id="SM00028">
    <property type="entry name" value="TPR"/>
    <property type="match status" value="5"/>
</dbReference>
<feature type="compositionally biased region" description="Polar residues" evidence="9">
    <location>
        <begin position="241"/>
        <end position="253"/>
    </location>
</feature>
<accession>A0A0P1BNB0</accession>
<proteinExistence type="inferred from homology"/>
<feature type="repeat" description="TPR" evidence="8">
    <location>
        <begin position="573"/>
        <end position="606"/>
    </location>
</feature>
<evidence type="ECO:0000256" key="6">
    <source>
        <dbReference type="ARBA" id="ARBA00022803"/>
    </source>
</evidence>
<dbReference type="EMBL" id="CCYA01000270">
    <property type="protein sequence ID" value="CEH18369.1"/>
    <property type="molecule type" value="Genomic_DNA"/>
</dbReference>
<reference evidence="10 11" key="1">
    <citation type="submission" date="2014-09" db="EMBL/GenBank/DDBJ databases">
        <authorList>
            <person name="Magalhaes I.L.F."/>
            <person name="Oliveira U."/>
            <person name="Santos F.R."/>
            <person name="Vidigal T.H.D.A."/>
            <person name="Brescovit A.D."/>
            <person name="Santos A.J."/>
        </authorList>
    </citation>
    <scope>NUCLEOTIDE SEQUENCE [LARGE SCALE GENOMIC DNA]</scope>
</reference>
<evidence type="ECO:0000256" key="7">
    <source>
        <dbReference type="ARBA" id="ARBA00023140"/>
    </source>
</evidence>
<dbReference type="PROSITE" id="PS50005">
    <property type="entry name" value="TPR"/>
    <property type="match status" value="3"/>
</dbReference>
<evidence type="ECO:0000256" key="8">
    <source>
        <dbReference type="PROSITE-ProRule" id="PRU00339"/>
    </source>
</evidence>
<dbReference type="GO" id="GO:0005778">
    <property type="term" value="C:peroxisomal membrane"/>
    <property type="evidence" value="ECO:0007669"/>
    <property type="project" value="TreeGrafter"/>
</dbReference>
<evidence type="ECO:0000256" key="1">
    <source>
        <dbReference type="ARBA" id="ARBA00004275"/>
    </source>
</evidence>
<dbReference type="AlphaFoldDB" id="A0A0P1BNB0"/>
<dbReference type="STRING" id="401625.A0A0P1BNB0"/>
<evidence type="ECO:0000256" key="5">
    <source>
        <dbReference type="ARBA" id="ARBA00022737"/>
    </source>
</evidence>
<dbReference type="InterPro" id="IPR024111">
    <property type="entry name" value="PEX5/PEX5L"/>
</dbReference>
<feature type="region of interest" description="Disordered" evidence="9">
    <location>
        <begin position="1"/>
        <end position="56"/>
    </location>
</feature>
<evidence type="ECO:0000256" key="3">
    <source>
        <dbReference type="ARBA" id="ARBA00005348"/>
    </source>
</evidence>
<organism evidence="10 11">
    <name type="scientific">Ceraceosorus bombacis</name>
    <dbReference type="NCBI Taxonomy" id="401625"/>
    <lineage>
        <taxon>Eukaryota</taxon>
        <taxon>Fungi</taxon>
        <taxon>Dikarya</taxon>
        <taxon>Basidiomycota</taxon>
        <taxon>Ustilaginomycotina</taxon>
        <taxon>Exobasidiomycetes</taxon>
        <taxon>Ceraceosorales</taxon>
        <taxon>Ceraceosoraceae</taxon>
        <taxon>Ceraceosorus</taxon>
    </lineage>
</organism>
<keyword evidence="4" id="KW-0963">Cytoplasm</keyword>
<dbReference type="InterPro" id="IPR019734">
    <property type="entry name" value="TPR_rpt"/>
</dbReference>
<feature type="compositionally biased region" description="Low complexity" evidence="9">
    <location>
        <begin position="39"/>
        <end position="48"/>
    </location>
</feature>
<sequence length="644" mass="68772">MSFSDIASGADCGPTNGLQALGKRFGADRSSQQDRYNNAAAGSSSGSSFRSVQPRHGQALGQDFGFAAPQHGSQQQPFDLAPLGGALPFAGPVGPVGRSAALTPFGGHHAASPSVSQQQRGDAYAHVDQSSWDSAFTSYDQDAASSTKEAHVAPLLGPQVGPDRKPELNDGQGDELARTAGRLVSTVDHETSDKFKGSQFLGLMRKLRDRQAGIQGNEIVDQSIDTQSAAQTDKGKGREVSTGSLGSDQTQAMPRNAQEAYAQAKAQLSQGKTGQLGMNSQRGAMRSNQGLAQQGDRTALDEMWAEEDARSEAIEREARERRAGRGVSGAQSAEWDKLQSDWDQWMAGPTGLENAAARAHVRRSKPESAASAPAYRFQADNPYVGTTHTHASHVAAEQELSHDLRSLLEREAAVQADPQDASAWLDLGVKQQENEREGLAIAALHRAIEINPALSDAWLALAVSYTNESDRPAALEATERWIHTLDQYAAVVRAHEASAATSGSENATLVERHARITSTLMAIARAGPPSNAGGAVVDADIQVALGVLFNASEDYDKAVDCFSAALSVRPNDWLLYNRLGATLSNSGRSAEAVDYYHHALELQPGFVRCHFNLSISCLNLKMYRDAASHIYTALTLHRGDSALL</sequence>